<dbReference type="Gene3D" id="3.40.50.2300">
    <property type="match status" value="1"/>
</dbReference>
<proteinExistence type="predicted"/>
<dbReference type="PANTHER" id="PTHR44591">
    <property type="entry name" value="STRESS RESPONSE REGULATOR PROTEIN 1"/>
    <property type="match status" value="1"/>
</dbReference>
<comment type="caution">
    <text evidence="4">The sequence shown here is derived from an EMBL/GenBank/DDBJ whole genome shotgun (WGS) entry which is preliminary data.</text>
</comment>
<evidence type="ECO:0000259" key="3">
    <source>
        <dbReference type="PROSITE" id="PS50110"/>
    </source>
</evidence>
<accession>A0A2P8FDA4</accession>
<sequence length="126" mass="13594">MVQVRRILHVEDDPDIREIANLALAELGGFDVLQCESGAVALSKAEAFAPDVIVLDMMMPGMTGIETLAALRKIPSLAQTPAIFMTSKNVATEHQDVIQNEAAGAIQKPFDPVTLPEQIRRIAEAS</sequence>
<dbReference type="GO" id="GO:0000160">
    <property type="term" value="P:phosphorelay signal transduction system"/>
    <property type="evidence" value="ECO:0007669"/>
    <property type="project" value="InterPro"/>
</dbReference>
<dbReference type="Proteomes" id="UP000240418">
    <property type="component" value="Unassembled WGS sequence"/>
</dbReference>
<dbReference type="PANTHER" id="PTHR44591:SF3">
    <property type="entry name" value="RESPONSE REGULATORY DOMAIN-CONTAINING PROTEIN"/>
    <property type="match status" value="1"/>
</dbReference>
<keyword evidence="5" id="KW-1185">Reference proteome</keyword>
<keyword evidence="1 2" id="KW-0597">Phosphoprotein</keyword>
<dbReference type="EMBL" id="PYGJ01000005">
    <property type="protein sequence ID" value="PSL19699.1"/>
    <property type="molecule type" value="Genomic_DNA"/>
</dbReference>
<feature type="domain" description="Response regulatory" evidence="3">
    <location>
        <begin position="6"/>
        <end position="123"/>
    </location>
</feature>
<reference evidence="4 5" key="1">
    <citation type="submission" date="2018-03" db="EMBL/GenBank/DDBJ databases">
        <title>Genomic Encyclopedia of Archaeal and Bacterial Type Strains, Phase II (KMG-II): from individual species to whole genera.</title>
        <authorList>
            <person name="Goeker M."/>
        </authorList>
    </citation>
    <scope>NUCLEOTIDE SEQUENCE [LARGE SCALE GENOMIC DNA]</scope>
    <source>
        <strain evidence="4 5">DSM 100673</strain>
    </source>
</reference>
<organism evidence="4 5">
    <name type="scientific">Shimia abyssi</name>
    <dbReference type="NCBI Taxonomy" id="1662395"/>
    <lineage>
        <taxon>Bacteria</taxon>
        <taxon>Pseudomonadati</taxon>
        <taxon>Pseudomonadota</taxon>
        <taxon>Alphaproteobacteria</taxon>
        <taxon>Rhodobacterales</taxon>
        <taxon>Roseobacteraceae</taxon>
    </lineage>
</organism>
<dbReference type="InterPro" id="IPR001789">
    <property type="entry name" value="Sig_transdc_resp-reg_receiver"/>
</dbReference>
<evidence type="ECO:0000313" key="4">
    <source>
        <dbReference type="EMBL" id="PSL19699.1"/>
    </source>
</evidence>
<dbReference type="OrthoDB" id="9800897at2"/>
<protein>
    <submittedName>
        <fullName evidence="4">Response regulator receiver domain-containing protein</fullName>
    </submittedName>
</protein>
<dbReference type="SMART" id="SM00448">
    <property type="entry name" value="REC"/>
    <property type="match status" value="1"/>
</dbReference>
<dbReference type="Pfam" id="PF00072">
    <property type="entry name" value="Response_reg"/>
    <property type="match status" value="1"/>
</dbReference>
<dbReference type="InterPro" id="IPR011006">
    <property type="entry name" value="CheY-like_superfamily"/>
</dbReference>
<evidence type="ECO:0000256" key="2">
    <source>
        <dbReference type="PROSITE-ProRule" id="PRU00169"/>
    </source>
</evidence>
<dbReference type="RefSeq" id="WP_106608356.1">
    <property type="nucleotide sequence ID" value="NZ_PYGJ01000005.1"/>
</dbReference>
<dbReference type="SUPFAM" id="SSF52172">
    <property type="entry name" value="CheY-like"/>
    <property type="match status" value="1"/>
</dbReference>
<evidence type="ECO:0000313" key="5">
    <source>
        <dbReference type="Proteomes" id="UP000240418"/>
    </source>
</evidence>
<name>A0A2P8FDA4_9RHOB</name>
<feature type="modified residue" description="4-aspartylphosphate" evidence="2">
    <location>
        <position position="56"/>
    </location>
</feature>
<gene>
    <name evidence="4" type="ORF">CLV88_105122</name>
</gene>
<evidence type="ECO:0000256" key="1">
    <source>
        <dbReference type="ARBA" id="ARBA00022553"/>
    </source>
</evidence>
<dbReference type="InterPro" id="IPR050595">
    <property type="entry name" value="Bact_response_regulator"/>
</dbReference>
<dbReference type="PROSITE" id="PS50110">
    <property type="entry name" value="RESPONSE_REGULATORY"/>
    <property type="match status" value="1"/>
</dbReference>
<dbReference type="AlphaFoldDB" id="A0A2P8FDA4"/>